<evidence type="ECO:0000256" key="6">
    <source>
        <dbReference type="ARBA" id="ARBA00023235"/>
    </source>
</evidence>
<dbReference type="Gene3D" id="3.40.50.10490">
    <property type="entry name" value="Glucose-6-phosphate isomerase like protein, domain 1"/>
    <property type="match status" value="2"/>
</dbReference>
<reference evidence="10" key="1">
    <citation type="submission" date="2021-02" db="EMBL/GenBank/DDBJ databases">
        <title>Natronogracilivirga saccharolytica gen. nov. sp. nov. a new anaerobic, haloalkiliphilic carbohydrate-fermenting bacterium from soda lake and proposing of Cyclonatronumiaceae fam. nov. in the phylum Balneolaeota.</title>
        <authorList>
            <person name="Zhilina T.N."/>
            <person name="Sorokin D.Y."/>
            <person name="Zavarzina D.G."/>
            <person name="Toshchakov S.V."/>
            <person name="Kublanov I.V."/>
        </authorList>
    </citation>
    <scope>NUCLEOTIDE SEQUENCE</scope>
    <source>
        <strain evidence="10">Z-1702</strain>
    </source>
</reference>
<dbReference type="AlphaFoldDB" id="A0A8J7UTD1"/>
<dbReference type="GO" id="GO:0004347">
    <property type="term" value="F:glucose-6-phosphate isomerase activity"/>
    <property type="evidence" value="ECO:0007669"/>
    <property type="project" value="UniProtKB-UniRule"/>
</dbReference>
<evidence type="ECO:0000256" key="7">
    <source>
        <dbReference type="ARBA" id="ARBA00029321"/>
    </source>
</evidence>
<dbReference type="GO" id="GO:0048029">
    <property type="term" value="F:monosaccharide binding"/>
    <property type="evidence" value="ECO:0007669"/>
    <property type="project" value="TreeGrafter"/>
</dbReference>
<dbReference type="PANTHER" id="PTHR11469:SF1">
    <property type="entry name" value="GLUCOSE-6-PHOSPHATE ISOMERASE"/>
    <property type="match status" value="1"/>
</dbReference>
<organism evidence="10 11">
    <name type="scientific">Natronogracilivirga saccharolytica</name>
    <dbReference type="NCBI Taxonomy" id="2812953"/>
    <lineage>
        <taxon>Bacteria</taxon>
        <taxon>Pseudomonadati</taxon>
        <taxon>Balneolota</taxon>
        <taxon>Balneolia</taxon>
        <taxon>Balneolales</taxon>
        <taxon>Cyclonatronaceae</taxon>
        <taxon>Natronogracilivirga</taxon>
    </lineage>
</organism>
<dbReference type="NCBIfam" id="NF010697">
    <property type="entry name" value="PRK14097.1"/>
    <property type="match status" value="1"/>
</dbReference>
<dbReference type="CDD" id="cd05016">
    <property type="entry name" value="SIS_PGI_2"/>
    <property type="match status" value="1"/>
</dbReference>
<comment type="function">
    <text evidence="8">Catalyzes the reversible isomerization of glucose-6-phosphate to fructose-6-phosphate.</text>
</comment>
<dbReference type="Pfam" id="PF00342">
    <property type="entry name" value="PGI"/>
    <property type="match status" value="1"/>
</dbReference>
<proteinExistence type="inferred from homology"/>
<evidence type="ECO:0000313" key="10">
    <source>
        <dbReference type="EMBL" id="MBP3192486.1"/>
    </source>
</evidence>
<dbReference type="RefSeq" id="WP_210511384.1">
    <property type="nucleotide sequence ID" value="NZ_JAFIDN010000004.1"/>
</dbReference>
<dbReference type="PROSITE" id="PS51463">
    <property type="entry name" value="P_GLUCOSE_ISOMERASE_3"/>
    <property type="match status" value="1"/>
</dbReference>
<evidence type="ECO:0000256" key="2">
    <source>
        <dbReference type="ARBA" id="ARBA00006604"/>
    </source>
</evidence>
<comment type="caution">
    <text evidence="10">The sequence shown here is derived from an EMBL/GenBank/DDBJ whole genome shotgun (WGS) entry which is preliminary data.</text>
</comment>
<comment type="pathway">
    <text evidence="1 8 9">Carbohydrate degradation; glycolysis; D-glyceraldehyde 3-phosphate and glycerone phosphate from D-glucose: step 2/4.</text>
</comment>
<keyword evidence="6 8" id="KW-0413">Isomerase</keyword>
<feature type="active site" evidence="8">
    <location>
        <position position="419"/>
    </location>
</feature>
<keyword evidence="4 8" id="KW-0963">Cytoplasm</keyword>
<comment type="pathway">
    <text evidence="8">Carbohydrate biosynthesis; gluconeogenesis.</text>
</comment>
<dbReference type="UniPathway" id="UPA00109">
    <property type="reaction ID" value="UER00181"/>
</dbReference>
<dbReference type="UniPathway" id="UPA00138"/>
<dbReference type="EC" id="5.3.1.9" evidence="8"/>
<dbReference type="HAMAP" id="MF_00473">
    <property type="entry name" value="G6P_isomerase"/>
    <property type="match status" value="1"/>
</dbReference>
<dbReference type="GO" id="GO:0097367">
    <property type="term" value="F:carbohydrate derivative binding"/>
    <property type="evidence" value="ECO:0007669"/>
    <property type="project" value="InterPro"/>
</dbReference>
<dbReference type="SUPFAM" id="SSF53697">
    <property type="entry name" value="SIS domain"/>
    <property type="match status" value="1"/>
</dbReference>
<dbReference type="InterPro" id="IPR046348">
    <property type="entry name" value="SIS_dom_sf"/>
</dbReference>
<dbReference type="PROSITE" id="PS00765">
    <property type="entry name" value="P_GLUCOSE_ISOMERASE_1"/>
    <property type="match status" value="1"/>
</dbReference>
<evidence type="ECO:0000256" key="3">
    <source>
        <dbReference type="ARBA" id="ARBA00022432"/>
    </source>
</evidence>
<evidence type="ECO:0000313" key="11">
    <source>
        <dbReference type="Proteomes" id="UP000673975"/>
    </source>
</evidence>
<evidence type="ECO:0000256" key="8">
    <source>
        <dbReference type="HAMAP-Rule" id="MF_00473"/>
    </source>
</evidence>
<evidence type="ECO:0000256" key="9">
    <source>
        <dbReference type="RuleBase" id="RU000612"/>
    </source>
</evidence>
<keyword evidence="11" id="KW-1185">Reference proteome</keyword>
<dbReference type="GO" id="GO:0006094">
    <property type="term" value="P:gluconeogenesis"/>
    <property type="evidence" value="ECO:0007669"/>
    <property type="project" value="UniProtKB-UniRule"/>
</dbReference>
<name>A0A8J7UTD1_9BACT</name>
<gene>
    <name evidence="8" type="primary">pgi</name>
    <name evidence="10" type="ORF">NATSA_07410</name>
</gene>
<accession>A0A8J7UTD1</accession>
<dbReference type="GO" id="GO:0005829">
    <property type="term" value="C:cytosol"/>
    <property type="evidence" value="ECO:0007669"/>
    <property type="project" value="TreeGrafter"/>
</dbReference>
<dbReference type="PRINTS" id="PR00662">
    <property type="entry name" value="G6PISOMERASE"/>
</dbReference>
<evidence type="ECO:0000256" key="4">
    <source>
        <dbReference type="ARBA" id="ARBA00022490"/>
    </source>
</evidence>
<evidence type="ECO:0000256" key="5">
    <source>
        <dbReference type="ARBA" id="ARBA00023152"/>
    </source>
</evidence>
<dbReference type="InterPro" id="IPR035476">
    <property type="entry name" value="SIS_PGI_1"/>
</dbReference>
<dbReference type="EMBL" id="JAFIDN010000004">
    <property type="protein sequence ID" value="MBP3192486.1"/>
    <property type="molecule type" value="Genomic_DNA"/>
</dbReference>
<evidence type="ECO:0000256" key="1">
    <source>
        <dbReference type="ARBA" id="ARBA00004926"/>
    </source>
</evidence>
<dbReference type="InterPro" id="IPR001672">
    <property type="entry name" value="G6P_Isomerase"/>
</dbReference>
<comment type="catalytic activity">
    <reaction evidence="7 8 9">
        <text>alpha-D-glucose 6-phosphate = beta-D-fructose 6-phosphate</text>
        <dbReference type="Rhea" id="RHEA:11816"/>
        <dbReference type="ChEBI" id="CHEBI:57634"/>
        <dbReference type="ChEBI" id="CHEBI:58225"/>
        <dbReference type="EC" id="5.3.1.9"/>
    </reaction>
</comment>
<sequence>MFHIDIQKTERFTDEKALREARKTVQQSSEDLDNRTGKGSGWLGWQDILQKPNDALLENMDAIGAEIHQKADVFIVCGIGGSYLGAKAVIDALKPEFDDSGPEIVYAGHHISGRYLRQLIRHLEKPKSDGSPKQVYLNVISKSGTTMETAIAFRVLRKWMHDQYGDEAVSRIFCTTSKDGGALNKIIKAYGYRKFILPDDVGGRFSVLTPVGLLPIAVAGIDVKQLVYGAVSAYQDLNKDRSNLLDYVSARYALYKNGYAIDLIASFEPALTSMGGWLQQLYGESEGKNGKGMFPAVAQYSTDLHSIGQMVQDGPRNMVETFLVVDDTGQTVIIDKDNRNYDGLNYLSGKSMEHVNEKALQGTQQAHLEGGVPIFTGYMSQLDAHSLGYAIYYFELATAIFVYALDENPFDQPGVEAYKKEMYHLLGRNNG</sequence>
<dbReference type="Proteomes" id="UP000673975">
    <property type="component" value="Unassembled WGS sequence"/>
</dbReference>
<keyword evidence="3 8" id="KW-0312">Gluconeogenesis</keyword>
<keyword evidence="5 8" id="KW-0324">Glycolysis</keyword>
<dbReference type="InterPro" id="IPR018189">
    <property type="entry name" value="Phosphoglucose_isomerase_CS"/>
</dbReference>
<dbReference type="PANTHER" id="PTHR11469">
    <property type="entry name" value="GLUCOSE-6-PHOSPHATE ISOMERASE"/>
    <property type="match status" value="1"/>
</dbReference>
<protein>
    <recommendedName>
        <fullName evidence="8">Glucose-6-phosphate isomerase</fullName>
        <shortName evidence="8">GPI</shortName>
        <ecNumber evidence="8">5.3.1.9</ecNumber>
    </recommendedName>
    <alternativeName>
        <fullName evidence="8">Phosphoglucose isomerase</fullName>
        <shortName evidence="8">PGI</shortName>
    </alternativeName>
    <alternativeName>
        <fullName evidence="8">Phosphohexose isomerase</fullName>
        <shortName evidence="8">PHI</shortName>
    </alternativeName>
</protein>
<comment type="similarity">
    <text evidence="2 8 9">Belongs to the GPI family.</text>
</comment>
<dbReference type="FunFam" id="3.40.50.10490:FF:000016">
    <property type="entry name" value="Glucose-6-phosphate isomerase"/>
    <property type="match status" value="1"/>
</dbReference>
<dbReference type="GO" id="GO:0006096">
    <property type="term" value="P:glycolytic process"/>
    <property type="evidence" value="ECO:0007669"/>
    <property type="project" value="UniProtKB-UniRule"/>
</dbReference>
<dbReference type="GO" id="GO:0051156">
    <property type="term" value="P:glucose 6-phosphate metabolic process"/>
    <property type="evidence" value="ECO:0007669"/>
    <property type="project" value="TreeGrafter"/>
</dbReference>
<dbReference type="InterPro" id="IPR035482">
    <property type="entry name" value="SIS_PGI_2"/>
</dbReference>
<feature type="active site" description="Proton donor" evidence="8">
    <location>
        <position position="284"/>
    </location>
</feature>
<dbReference type="CDD" id="cd05015">
    <property type="entry name" value="SIS_PGI_1"/>
    <property type="match status" value="1"/>
</dbReference>
<comment type="caution">
    <text evidence="8">Lacks conserved residue(s) required for the propagation of feature annotation.</text>
</comment>
<comment type="subcellular location">
    <subcellularLocation>
        <location evidence="8">Cytoplasm</location>
    </subcellularLocation>
</comment>